<feature type="transmembrane region" description="Helical" evidence="11">
    <location>
        <begin position="766"/>
        <end position="787"/>
    </location>
</feature>
<evidence type="ECO:0000256" key="5">
    <source>
        <dbReference type="ARBA" id="ARBA00022777"/>
    </source>
</evidence>
<evidence type="ECO:0000256" key="11">
    <source>
        <dbReference type="SAM" id="Phobius"/>
    </source>
</evidence>
<dbReference type="RefSeq" id="XP_006677065.1">
    <property type="nucleotide sequence ID" value="XM_006677002.1"/>
</dbReference>
<dbReference type="GO" id="GO:0005524">
    <property type="term" value="F:ATP binding"/>
    <property type="evidence" value="ECO:0007669"/>
    <property type="project" value="UniProtKB-KW"/>
</dbReference>
<dbReference type="PANTHER" id="PTHR11042:SF138">
    <property type="entry name" value="SERINE_THREONINE-PROTEIN KINASE IKS1-RELATED"/>
    <property type="match status" value="1"/>
</dbReference>
<keyword evidence="11" id="KW-0472">Membrane</keyword>
<evidence type="ECO:0000256" key="10">
    <source>
        <dbReference type="SAM" id="MobiDB-lite"/>
    </source>
</evidence>
<dbReference type="Gene3D" id="1.10.510.10">
    <property type="entry name" value="Transferase(Phosphotransferase) domain 1"/>
    <property type="match status" value="1"/>
</dbReference>
<evidence type="ECO:0000313" key="14">
    <source>
        <dbReference type="Proteomes" id="UP000007241"/>
    </source>
</evidence>
<feature type="region of interest" description="Disordered" evidence="10">
    <location>
        <begin position="396"/>
        <end position="429"/>
    </location>
</feature>
<dbReference type="OrthoDB" id="1405469at2759"/>
<evidence type="ECO:0000256" key="8">
    <source>
        <dbReference type="ARBA" id="ARBA00047899"/>
    </source>
</evidence>
<dbReference type="SUPFAM" id="SSF56112">
    <property type="entry name" value="Protein kinase-like (PK-like)"/>
    <property type="match status" value="1"/>
</dbReference>
<keyword evidence="5" id="KW-0418">Kinase</keyword>
<keyword evidence="2" id="KW-0723">Serine/threonine-protein kinase</keyword>
<dbReference type="InParanoid" id="F4NWE1"/>
<feature type="domain" description="Protein kinase" evidence="12">
    <location>
        <begin position="235"/>
        <end position="631"/>
    </location>
</feature>
<feature type="region of interest" description="Disordered" evidence="10">
    <location>
        <begin position="68"/>
        <end position="131"/>
    </location>
</feature>
<dbReference type="InterPro" id="IPR000719">
    <property type="entry name" value="Prot_kinase_dom"/>
</dbReference>
<organism evidence="13 14">
    <name type="scientific">Batrachochytrium dendrobatidis (strain JAM81 / FGSC 10211)</name>
    <name type="common">Frog chytrid fungus</name>
    <dbReference type="NCBI Taxonomy" id="684364"/>
    <lineage>
        <taxon>Eukaryota</taxon>
        <taxon>Fungi</taxon>
        <taxon>Fungi incertae sedis</taxon>
        <taxon>Chytridiomycota</taxon>
        <taxon>Chytridiomycota incertae sedis</taxon>
        <taxon>Chytridiomycetes</taxon>
        <taxon>Rhizophydiales</taxon>
        <taxon>Rhizophydiales incertae sedis</taxon>
        <taxon>Batrachochytrium</taxon>
    </lineage>
</organism>
<dbReference type="OMA" id="WIVVQRT"/>
<proteinExistence type="inferred from homology"/>
<sequence length="792" mass="88870">MKITTDNSNGHNDTDGHEMVYPQSWSIVLRNNETRQLVLYDKESHTVTVKSLQLVPREQQMHRQSFFDSTAEDTSGNGMEPGPTHRAVDGRSSDVSTCPLCRQPLQHNISNTQRPPGSGSQTQYTDPSSSDKSFIDADYFWMLSRLDRPAIEPPTRVMTRQSIQPIPRLAKPNLSISNTPAFTADDIPFSSSAFPASPISGLDNTESINGIGMQRQKSSHLNSDSFNQGYYDRFFVEEKKLGRGQRGSVFLCQHVLDKVPLGQFAVKAIPVGTSHTWLVRMLKEVHLLERLKHINIIEYKHAWLEYRQLTLFGPSIPCLFILMELANGGSLEEYLHIQWDPMSCDDKSKENETNHKQKMSFKAKVAARRFRRSIGSSPPGRSESLASAMSSSNLDWNGTEHNESTHTWPPQSLSDLASQQIGQTRDTSDDASTFIHGGIGVGLDGKKVRYLTEKVIRSLFLDICHGLEHLHRHGIIHRDLKPPNLLLRYADEHRNGIPRVLISDFGECEVISDAMERERTGATGTLEFMPPELLHKDVCGQYLPNHSLKADIWSLGVVLYYLCYSSVPYVQVDDVDQLKEDIINFKSVRFPESGNRVPEDLKQLICRLMKTDPDARPTVDDILRRYEQENMPAEDETQSGRRNSIMPRLSAHHGDLQCDAVNESQNLVNVPDITKVAEVTEVTKLLQTVSEPNHAAIPPVGLNDITRVNPSLQSPTTIHVGLWIIAKVGTASLICFPESVRMVALNTIIASMLLDLYIIGNPKFMRWIAIQIMAAMIGYAYLTGYGYGGICI</sequence>
<keyword evidence="14" id="KW-1185">Reference proteome</keyword>
<protein>
    <recommendedName>
        <fullName evidence="1">non-specific serine/threonine protein kinase</fullName>
        <ecNumber evidence="1">2.7.11.1</ecNumber>
    </recommendedName>
</protein>
<name>F4NWE1_BATDJ</name>
<evidence type="ECO:0000256" key="9">
    <source>
        <dbReference type="ARBA" id="ARBA00048679"/>
    </source>
</evidence>
<evidence type="ECO:0000259" key="12">
    <source>
        <dbReference type="PROSITE" id="PS50011"/>
    </source>
</evidence>
<dbReference type="STRING" id="684364.F4NWE1"/>
<evidence type="ECO:0000256" key="6">
    <source>
        <dbReference type="ARBA" id="ARBA00022840"/>
    </source>
</evidence>
<dbReference type="InterPro" id="IPR008271">
    <property type="entry name" value="Ser/Thr_kinase_AS"/>
</dbReference>
<dbReference type="EMBL" id="GL882880">
    <property type="protein sequence ID" value="EGF82815.1"/>
    <property type="molecule type" value="Genomic_DNA"/>
</dbReference>
<dbReference type="AlphaFoldDB" id="F4NWE1"/>
<evidence type="ECO:0000256" key="2">
    <source>
        <dbReference type="ARBA" id="ARBA00022527"/>
    </source>
</evidence>
<dbReference type="GO" id="GO:0005737">
    <property type="term" value="C:cytoplasm"/>
    <property type="evidence" value="ECO:0000318"/>
    <property type="project" value="GO_Central"/>
</dbReference>
<evidence type="ECO:0000256" key="4">
    <source>
        <dbReference type="ARBA" id="ARBA00022741"/>
    </source>
</evidence>
<dbReference type="GO" id="GO:0005634">
    <property type="term" value="C:nucleus"/>
    <property type="evidence" value="ECO:0000318"/>
    <property type="project" value="GO_Central"/>
</dbReference>
<dbReference type="PANTHER" id="PTHR11042">
    <property type="entry name" value="EUKARYOTIC TRANSLATION INITIATION FACTOR 2-ALPHA KINASE EIF2-ALPHA KINASE -RELATED"/>
    <property type="match status" value="1"/>
</dbReference>
<accession>F4NWE1</accession>
<keyword evidence="3" id="KW-0808">Transferase</keyword>
<comment type="catalytic activity">
    <reaction evidence="9">
        <text>L-seryl-[protein] + ATP = O-phospho-L-seryl-[protein] + ADP + H(+)</text>
        <dbReference type="Rhea" id="RHEA:17989"/>
        <dbReference type="Rhea" id="RHEA-COMP:9863"/>
        <dbReference type="Rhea" id="RHEA-COMP:11604"/>
        <dbReference type="ChEBI" id="CHEBI:15378"/>
        <dbReference type="ChEBI" id="CHEBI:29999"/>
        <dbReference type="ChEBI" id="CHEBI:30616"/>
        <dbReference type="ChEBI" id="CHEBI:83421"/>
        <dbReference type="ChEBI" id="CHEBI:456216"/>
        <dbReference type="EC" id="2.7.11.1"/>
    </reaction>
</comment>
<dbReference type="GO" id="GO:0004672">
    <property type="term" value="F:protein kinase activity"/>
    <property type="evidence" value="ECO:0000318"/>
    <property type="project" value="GO_Central"/>
</dbReference>
<dbReference type="Proteomes" id="UP000007241">
    <property type="component" value="Unassembled WGS sequence"/>
</dbReference>
<dbReference type="GeneID" id="18242421"/>
<keyword evidence="11" id="KW-1133">Transmembrane helix</keyword>
<feature type="compositionally biased region" description="Polar residues" evidence="10">
    <location>
        <begin position="405"/>
        <end position="425"/>
    </location>
</feature>
<comment type="similarity">
    <text evidence="7">Belongs to the protein kinase superfamily. Ser/Thr protein kinase family. GCN2 subfamily.</text>
</comment>
<dbReference type="Pfam" id="PF00069">
    <property type="entry name" value="Pkinase"/>
    <property type="match status" value="2"/>
</dbReference>
<dbReference type="CDD" id="cd00180">
    <property type="entry name" value="PKc"/>
    <property type="match status" value="1"/>
</dbReference>
<evidence type="ECO:0000256" key="7">
    <source>
        <dbReference type="ARBA" id="ARBA00037982"/>
    </source>
</evidence>
<dbReference type="SMART" id="SM00220">
    <property type="entry name" value="S_TKc"/>
    <property type="match status" value="1"/>
</dbReference>
<dbReference type="HOGENOM" id="CLU_354488_0_0_1"/>
<keyword evidence="11" id="KW-0812">Transmembrane</keyword>
<feature type="compositionally biased region" description="Polar residues" evidence="10">
    <location>
        <begin position="105"/>
        <end position="131"/>
    </location>
</feature>
<keyword evidence="4" id="KW-0547">Nucleotide-binding</keyword>
<evidence type="ECO:0000256" key="3">
    <source>
        <dbReference type="ARBA" id="ARBA00022679"/>
    </source>
</evidence>
<evidence type="ECO:0000256" key="1">
    <source>
        <dbReference type="ARBA" id="ARBA00012513"/>
    </source>
</evidence>
<dbReference type="GO" id="GO:0004674">
    <property type="term" value="F:protein serine/threonine kinase activity"/>
    <property type="evidence" value="ECO:0007669"/>
    <property type="project" value="UniProtKB-KW"/>
</dbReference>
<reference evidence="13 14" key="1">
    <citation type="submission" date="2009-12" db="EMBL/GenBank/DDBJ databases">
        <title>The draft genome of Batrachochytrium dendrobatidis.</title>
        <authorList>
            <consortium name="US DOE Joint Genome Institute (JGI-PGF)"/>
            <person name="Kuo A."/>
            <person name="Salamov A."/>
            <person name="Schmutz J."/>
            <person name="Lucas S."/>
            <person name="Pitluck S."/>
            <person name="Rosenblum E."/>
            <person name="Stajich J."/>
            <person name="Eisen M."/>
            <person name="Grigoriev I.V."/>
        </authorList>
    </citation>
    <scope>NUCLEOTIDE SEQUENCE [LARGE SCALE GENOMIC DNA]</scope>
    <source>
        <strain evidence="14">JAM81 / FGSC 10211</strain>
    </source>
</reference>
<dbReference type="Gene3D" id="3.30.200.20">
    <property type="entry name" value="Phosphorylase Kinase, domain 1"/>
    <property type="match status" value="1"/>
</dbReference>
<dbReference type="InterPro" id="IPR011009">
    <property type="entry name" value="Kinase-like_dom_sf"/>
</dbReference>
<comment type="catalytic activity">
    <reaction evidence="8">
        <text>L-threonyl-[protein] + ATP = O-phospho-L-threonyl-[protein] + ADP + H(+)</text>
        <dbReference type="Rhea" id="RHEA:46608"/>
        <dbReference type="Rhea" id="RHEA-COMP:11060"/>
        <dbReference type="Rhea" id="RHEA-COMP:11605"/>
        <dbReference type="ChEBI" id="CHEBI:15378"/>
        <dbReference type="ChEBI" id="CHEBI:30013"/>
        <dbReference type="ChEBI" id="CHEBI:30616"/>
        <dbReference type="ChEBI" id="CHEBI:61977"/>
        <dbReference type="ChEBI" id="CHEBI:456216"/>
        <dbReference type="EC" id="2.7.11.1"/>
    </reaction>
</comment>
<evidence type="ECO:0000313" key="13">
    <source>
        <dbReference type="EMBL" id="EGF82815.1"/>
    </source>
</evidence>
<dbReference type="InterPro" id="IPR050339">
    <property type="entry name" value="CC_SR_Kinase"/>
</dbReference>
<gene>
    <name evidence="13" type="ORF">BATDEDRAFT_86422</name>
</gene>
<dbReference type="EC" id="2.7.11.1" evidence="1"/>
<dbReference type="FunFam" id="3.30.200.20:FF:000306">
    <property type="entry name" value="IKS protein kinase"/>
    <property type="match status" value="1"/>
</dbReference>
<dbReference type="PROSITE" id="PS00108">
    <property type="entry name" value="PROTEIN_KINASE_ST"/>
    <property type="match status" value="1"/>
</dbReference>
<keyword evidence="6" id="KW-0067">ATP-binding</keyword>
<dbReference type="PROSITE" id="PS50011">
    <property type="entry name" value="PROTEIN_KINASE_DOM"/>
    <property type="match status" value="1"/>
</dbReference>
<feature type="compositionally biased region" description="Polar residues" evidence="10">
    <location>
        <begin position="68"/>
        <end position="77"/>
    </location>
</feature>